<dbReference type="Pfam" id="PF01070">
    <property type="entry name" value="FMN_dh"/>
    <property type="match status" value="1"/>
</dbReference>
<evidence type="ECO:0000313" key="8">
    <source>
        <dbReference type="Proteomes" id="UP000218810"/>
    </source>
</evidence>
<proteinExistence type="inferred from homology"/>
<dbReference type="OrthoDB" id="9770452at2"/>
<dbReference type="GO" id="GO:0010181">
    <property type="term" value="F:FMN binding"/>
    <property type="evidence" value="ECO:0007669"/>
    <property type="project" value="InterPro"/>
</dbReference>
<feature type="binding site" evidence="5">
    <location>
        <position position="167"/>
    </location>
    <ligand>
        <name>glyoxylate</name>
        <dbReference type="ChEBI" id="CHEBI:36655"/>
    </ligand>
</feature>
<keyword evidence="8" id="KW-1185">Reference proteome</keyword>
<comment type="cofactor">
    <cofactor evidence="1">
        <name>FMN</name>
        <dbReference type="ChEBI" id="CHEBI:58210"/>
    </cofactor>
</comment>
<keyword evidence="5" id="KW-0288">FMN</keyword>
<sequence length="441" mass="46986">MTSDSLTEPENIAPGRARQNTIYRAGVSGITPSVPTSADKLEAAARRALRRRPGGRKAWAYVYGGAGSGETMNANREALDRRRLVPRVLRSTEQRDLSTKVLGQTLPAPVLVAPIGAAGLVRRDADVHIGRAAAERGLPYILSSQGSSPMEATAAAMKDAPRWFQLYWSKDEQLVDSFISRAEAAGAGALVVTLDTTTLGWRPWDLDLGSLPFTRGVGIAQYTSDPRFIEMVAERVAQEADPGSGPEPDAVKVTPKAVLTLLEMARNHPGGFRRNLGAPETRAAVQTFLDTFSNPALNWDHIATLRDRTRLPVVLKGVLHPDDARRALDMGVDAVMVSNHGGRQVDGSIGTLDALVRIREAVGAEPTLLLDSGIRNGSDVVKAMACGADAVTIGRPHIYGLAIAGQKGVGEVLDNLLAEIDLTLSLCGASSWQDVDSSLLA</sequence>
<comment type="caution">
    <text evidence="7">The sequence shown here is derived from an EMBL/GenBank/DDBJ whole genome shotgun (WGS) entry which is preliminary data.</text>
</comment>
<dbReference type="AlphaFoldDB" id="A0A2A2WNQ4"/>
<keyword evidence="5" id="KW-0285">Flavoprotein</keyword>
<dbReference type="InterPro" id="IPR008259">
    <property type="entry name" value="FMN_hydac_DH_AS"/>
</dbReference>
<evidence type="ECO:0000256" key="1">
    <source>
        <dbReference type="ARBA" id="ARBA00001917"/>
    </source>
</evidence>
<dbReference type="PIRSF" id="PIRSF000138">
    <property type="entry name" value="Al-hdrx_acd_dh"/>
    <property type="match status" value="1"/>
</dbReference>
<feature type="binding site" evidence="5">
    <location>
        <position position="343"/>
    </location>
    <ligand>
        <name>glyoxylate</name>
        <dbReference type="ChEBI" id="CHEBI:36655"/>
    </ligand>
</feature>
<organism evidence="7 8">
    <name type="scientific">Dietzia natronolimnaea</name>
    <dbReference type="NCBI Taxonomy" id="161920"/>
    <lineage>
        <taxon>Bacteria</taxon>
        <taxon>Bacillati</taxon>
        <taxon>Actinomycetota</taxon>
        <taxon>Actinomycetes</taxon>
        <taxon>Mycobacteriales</taxon>
        <taxon>Dietziaceae</taxon>
        <taxon>Dietzia</taxon>
    </lineage>
</organism>
<accession>A0A2A2WNQ4</accession>
<feature type="binding site" evidence="5">
    <location>
        <position position="143"/>
    </location>
    <ligand>
        <name>FMN</name>
        <dbReference type="ChEBI" id="CHEBI:58210"/>
    </ligand>
</feature>
<evidence type="ECO:0000256" key="2">
    <source>
        <dbReference type="ARBA" id="ARBA00023002"/>
    </source>
</evidence>
<dbReference type="PROSITE" id="PS00557">
    <property type="entry name" value="FMN_HYDROXY_ACID_DH_1"/>
    <property type="match status" value="1"/>
</dbReference>
<protein>
    <submittedName>
        <fullName evidence="7">Lactate 2-monooxygenase</fullName>
    </submittedName>
</protein>
<feature type="binding site" evidence="5">
    <location>
        <position position="61"/>
    </location>
    <ligand>
        <name>glyoxylate</name>
        <dbReference type="ChEBI" id="CHEBI:36655"/>
    </ligand>
</feature>
<feature type="binding site" evidence="5">
    <location>
        <position position="340"/>
    </location>
    <ligand>
        <name>glyoxylate</name>
        <dbReference type="ChEBI" id="CHEBI:36655"/>
    </ligand>
</feature>
<feature type="binding site" evidence="5">
    <location>
        <position position="193"/>
    </location>
    <ligand>
        <name>FMN</name>
        <dbReference type="ChEBI" id="CHEBI:58210"/>
    </ligand>
</feature>
<feature type="binding site" evidence="5">
    <location>
        <position position="338"/>
    </location>
    <ligand>
        <name>FMN</name>
        <dbReference type="ChEBI" id="CHEBI:58210"/>
    </ligand>
</feature>
<comment type="similarity">
    <text evidence="3">Belongs to the FMN-dependent alpha-hydroxy acid dehydrogenase family.</text>
</comment>
<evidence type="ECO:0000259" key="6">
    <source>
        <dbReference type="PROSITE" id="PS51349"/>
    </source>
</evidence>
<reference evidence="8" key="1">
    <citation type="submission" date="2017-09" db="EMBL/GenBank/DDBJ databases">
        <authorList>
            <person name="Zhang Y."/>
            <person name="Huang X."/>
            <person name="Liu J."/>
            <person name="Lu L."/>
            <person name="Peng K."/>
        </authorList>
    </citation>
    <scope>NUCLEOTIDE SEQUENCE [LARGE SCALE GENOMIC DNA]</scope>
    <source>
        <strain evidence="8">S-XJ-1</strain>
    </source>
</reference>
<dbReference type="PROSITE" id="PS51349">
    <property type="entry name" value="FMN_HYDROXY_ACID_DH_2"/>
    <property type="match status" value="1"/>
</dbReference>
<feature type="domain" description="FMN hydroxy acid dehydrogenase" evidence="6">
    <location>
        <begin position="35"/>
        <end position="441"/>
    </location>
</feature>
<feature type="binding site" evidence="5">
    <location>
        <position position="165"/>
    </location>
    <ligand>
        <name>FMN</name>
        <dbReference type="ChEBI" id="CHEBI:58210"/>
    </ligand>
</feature>
<dbReference type="InterPro" id="IPR012133">
    <property type="entry name" value="Alpha-hydoxy_acid_DH_FMN"/>
</dbReference>
<dbReference type="Proteomes" id="UP000218810">
    <property type="component" value="Unassembled WGS sequence"/>
</dbReference>
<feature type="active site" description="Proton acceptor" evidence="4">
    <location>
        <position position="340"/>
    </location>
</feature>
<name>A0A2A2WNQ4_9ACTN</name>
<dbReference type="RefSeq" id="WP_095718647.1">
    <property type="nucleotide sequence ID" value="NZ_NTGA01000020.1"/>
</dbReference>
<evidence type="ECO:0000256" key="5">
    <source>
        <dbReference type="PIRSR" id="PIRSR000138-2"/>
    </source>
</evidence>
<feature type="binding site" evidence="5">
    <location>
        <position position="202"/>
    </location>
    <ligand>
        <name>glyoxylate</name>
        <dbReference type="ChEBI" id="CHEBI:36655"/>
    </ligand>
</feature>
<feature type="binding site" evidence="5">
    <location>
        <begin position="394"/>
        <end position="395"/>
    </location>
    <ligand>
        <name>FMN</name>
        <dbReference type="ChEBI" id="CHEBI:58210"/>
    </ligand>
</feature>
<feature type="binding site" evidence="5">
    <location>
        <begin position="371"/>
        <end position="375"/>
    </location>
    <ligand>
        <name>FMN</name>
        <dbReference type="ChEBI" id="CHEBI:58210"/>
    </ligand>
</feature>
<feature type="binding site" evidence="5">
    <location>
        <begin position="114"/>
        <end position="116"/>
    </location>
    <ligand>
        <name>FMN</name>
        <dbReference type="ChEBI" id="CHEBI:58210"/>
    </ligand>
</feature>
<dbReference type="SUPFAM" id="SSF51395">
    <property type="entry name" value="FMN-linked oxidoreductases"/>
    <property type="match status" value="1"/>
</dbReference>
<dbReference type="InterPro" id="IPR037396">
    <property type="entry name" value="FMN_HAD"/>
</dbReference>
<evidence type="ECO:0000313" key="7">
    <source>
        <dbReference type="EMBL" id="PAY22822.1"/>
    </source>
</evidence>
<dbReference type="PANTHER" id="PTHR10578">
    <property type="entry name" value="S -2-HYDROXY-ACID OXIDASE-RELATED"/>
    <property type="match status" value="1"/>
</dbReference>
<dbReference type="InterPro" id="IPR013785">
    <property type="entry name" value="Aldolase_TIM"/>
</dbReference>
<dbReference type="InterPro" id="IPR000262">
    <property type="entry name" value="FMN-dep_DH"/>
</dbReference>
<dbReference type="PANTHER" id="PTHR10578:SF143">
    <property type="entry name" value="FMN-DEPENDENT ALPHA-HYDROXY ACID DEHYDROGENASE PB1A11.03"/>
    <property type="match status" value="1"/>
</dbReference>
<dbReference type="GO" id="GO:0004497">
    <property type="term" value="F:monooxygenase activity"/>
    <property type="evidence" value="ECO:0007669"/>
    <property type="project" value="UniProtKB-KW"/>
</dbReference>
<keyword evidence="7" id="KW-0503">Monooxygenase</keyword>
<keyword evidence="2" id="KW-0560">Oxidoreductase</keyword>
<feature type="binding site" evidence="5">
    <location>
        <position position="316"/>
    </location>
    <ligand>
        <name>FMN</name>
        <dbReference type="ChEBI" id="CHEBI:58210"/>
    </ligand>
</feature>
<evidence type="ECO:0000256" key="4">
    <source>
        <dbReference type="PIRSR" id="PIRSR000138-1"/>
    </source>
</evidence>
<dbReference type="Gene3D" id="3.20.20.70">
    <property type="entry name" value="Aldolase class I"/>
    <property type="match status" value="1"/>
</dbReference>
<dbReference type="EMBL" id="NTGA01000020">
    <property type="protein sequence ID" value="PAY22822.1"/>
    <property type="molecule type" value="Genomic_DNA"/>
</dbReference>
<gene>
    <name evidence="7" type="ORF">CEY15_12070</name>
</gene>
<evidence type="ECO:0000256" key="3">
    <source>
        <dbReference type="ARBA" id="ARBA00024042"/>
    </source>
</evidence>